<feature type="transmembrane region" description="Helical" evidence="7">
    <location>
        <begin position="355"/>
        <end position="375"/>
    </location>
</feature>
<keyword evidence="6 7" id="KW-0472">Membrane</keyword>
<dbReference type="PANTHER" id="PTHR42718">
    <property type="entry name" value="MAJOR FACILITATOR SUPERFAMILY MULTIDRUG TRANSPORTER MFSC"/>
    <property type="match status" value="1"/>
</dbReference>
<feature type="transmembrane region" description="Helical" evidence="7">
    <location>
        <begin position="162"/>
        <end position="182"/>
    </location>
</feature>
<gene>
    <name evidence="9" type="ORF">GALLR39Z86_12710</name>
</gene>
<reference evidence="9" key="1">
    <citation type="submission" date="2022-12" db="EMBL/GenBank/DDBJ databases">
        <title>Reference genome sequencing for broad-spectrum identification of bacterial and archaeal isolates by mass spectrometry.</title>
        <authorList>
            <person name="Sekiguchi Y."/>
            <person name="Tourlousse D.M."/>
        </authorList>
    </citation>
    <scope>NUCLEOTIDE SEQUENCE</scope>
    <source>
        <strain evidence="9">LLR39Z86</strain>
    </source>
</reference>
<feature type="transmembrane region" description="Helical" evidence="7">
    <location>
        <begin position="36"/>
        <end position="63"/>
    </location>
</feature>
<evidence type="ECO:0000256" key="6">
    <source>
        <dbReference type="ARBA" id="ARBA00023136"/>
    </source>
</evidence>
<dbReference type="InterPro" id="IPR020846">
    <property type="entry name" value="MFS_dom"/>
</dbReference>
<evidence type="ECO:0000313" key="9">
    <source>
        <dbReference type="EMBL" id="GLI41421.1"/>
    </source>
</evidence>
<dbReference type="PROSITE" id="PS50850">
    <property type="entry name" value="MFS"/>
    <property type="match status" value="1"/>
</dbReference>
<dbReference type="Pfam" id="PF07690">
    <property type="entry name" value="MFS_1"/>
    <property type="match status" value="1"/>
</dbReference>
<feature type="transmembrane region" description="Helical" evidence="7">
    <location>
        <begin position="327"/>
        <end position="348"/>
    </location>
</feature>
<dbReference type="Gene3D" id="1.20.1720.10">
    <property type="entry name" value="Multidrug resistance protein D"/>
    <property type="match status" value="1"/>
</dbReference>
<evidence type="ECO:0000313" key="10">
    <source>
        <dbReference type="Proteomes" id="UP001144313"/>
    </source>
</evidence>
<dbReference type="GO" id="GO:0022857">
    <property type="term" value="F:transmembrane transporter activity"/>
    <property type="evidence" value="ECO:0007669"/>
    <property type="project" value="InterPro"/>
</dbReference>
<dbReference type="PANTHER" id="PTHR42718:SF47">
    <property type="entry name" value="METHYL VIOLOGEN RESISTANCE PROTEIN SMVA"/>
    <property type="match status" value="1"/>
</dbReference>
<feature type="transmembrane region" description="Helical" evidence="7">
    <location>
        <begin position="104"/>
        <end position="123"/>
    </location>
</feature>
<keyword evidence="4 7" id="KW-0812">Transmembrane</keyword>
<feature type="transmembrane region" description="Helical" evidence="7">
    <location>
        <begin position="291"/>
        <end position="312"/>
    </location>
</feature>
<evidence type="ECO:0000256" key="5">
    <source>
        <dbReference type="ARBA" id="ARBA00022989"/>
    </source>
</evidence>
<evidence type="ECO:0000256" key="7">
    <source>
        <dbReference type="SAM" id="Phobius"/>
    </source>
</evidence>
<feature type="transmembrane region" description="Helical" evidence="7">
    <location>
        <begin position="75"/>
        <end position="92"/>
    </location>
</feature>
<accession>A0A9W6G6J0</accession>
<dbReference type="CDD" id="cd17321">
    <property type="entry name" value="MFS_MMR_MDR_like"/>
    <property type="match status" value="1"/>
</dbReference>
<feature type="transmembrane region" description="Helical" evidence="7">
    <location>
        <begin position="428"/>
        <end position="447"/>
    </location>
</feature>
<evidence type="ECO:0000256" key="1">
    <source>
        <dbReference type="ARBA" id="ARBA00004651"/>
    </source>
</evidence>
<comment type="caution">
    <text evidence="9">The sequence shown here is derived from an EMBL/GenBank/DDBJ whole genome shotgun (WGS) entry which is preliminary data.</text>
</comment>
<dbReference type="InterPro" id="IPR011701">
    <property type="entry name" value="MFS"/>
</dbReference>
<evidence type="ECO:0000256" key="2">
    <source>
        <dbReference type="ARBA" id="ARBA00022448"/>
    </source>
</evidence>
<dbReference type="SUPFAM" id="SSF103473">
    <property type="entry name" value="MFS general substrate transporter"/>
    <property type="match status" value="1"/>
</dbReference>
<organism evidence="9 10">
    <name type="scientific">Glycomyces algeriensis</name>
    <dbReference type="NCBI Taxonomy" id="256037"/>
    <lineage>
        <taxon>Bacteria</taxon>
        <taxon>Bacillati</taxon>
        <taxon>Actinomycetota</taxon>
        <taxon>Actinomycetes</taxon>
        <taxon>Glycomycetales</taxon>
        <taxon>Glycomycetaceae</taxon>
        <taxon>Glycomyces</taxon>
    </lineage>
</organism>
<dbReference type="Proteomes" id="UP001144313">
    <property type="component" value="Unassembled WGS sequence"/>
</dbReference>
<feature type="transmembrane region" description="Helical" evidence="7">
    <location>
        <begin position="253"/>
        <end position="270"/>
    </location>
</feature>
<dbReference type="EMBL" id="BSDT01000001">
    <property type="protein sequence ID" value="GLI41421.1"/>
    <property type="molecule type" value="Genomic_DNA"/>
</dbReference>
<feature type="transmembrane region" description="Helical" evidence="7">
    <location>
        <begin position="381"/>
        <end position="407"/>
    </location>
</feature>
<keyword evidence="10" id="KW-1185">Reference proteome</keyword>
<name>A0A9W6G6J0_9ACTN</name>
<dbReference type="GO" id="GO:0005886">
    <property type="term" value="C:plasma membrane"/>
    <property type="evidence" value="ECO:0007669"/>
    <property type="project" value="UniProtKB-SubCell"/>
</dbReference>
<protein>
    <submittedName>
        <fullName evidence="9">MFS transporter</fullName>
    </submittedName>
</protein>
<keyword evidence="5 7" id="KW-1133">Transmembrane helix</keyword>
<keyword evidence="3" id="KW-1003">Cell membrane</keyword>
<sequence>MIVITPREGPDRTDHHVSKGNLMTTATAPRAGTREWLGLSVLLLPTTLLFLAMTVLFLATPYIAADLRPSGAQVLWINDIYGFIMAGFLVTFGTLGDRLGRRRLLLAGAALFGAASALSAYAPGPELLIAGRALMGLGAAAIMPATLSLITNMFADARQKGVAIGLWASAISAGVALGPLIGGLLLETLWWGAALLIGVPVMALVLVTVPFLVPEYRDPNAGRVDLLSVVFSLATLLPFIYGVKHLAETGIDATSVVTLLAGIGFGIAFARRQLRLEEPLLDVRLFSDRTFSGALGMFLLSAVALGGVYLLFTQYLQLVADQSPLEAGLWILPAAVALVVVSTLTPIIARKVRPAYVISGGLVLSAVGYVLIALVDSTGGLPLLIAGFYVLYPGIAPAMALAPGLVIGSAPPEKAGAASAVNSTASDLGTALGVAVLGSIGSVVYGLKAEGAVDGLTADQAEQAAETLPGALKVAAALPADTAGPLVETAKSAFTSGLNTVGIVAAALAVVAIVLTLKTLRHVAPTDAAPAEAPETAAVDLVEAK</sequence>
<dbReference type="Gene3D" id="1.20.1250.20">
    <property type="entry name" value="MFS general substrate transporter like domains"/>
    <property type="match status" value="1"/>
</dbReference>
<evidence type="ECO:0000256" key="3">
    <source>
        <dbReference type="ARBA" id="ARBA00022475"/>
    </source>
</evidence>
<proteinExistence type="predicted"/>
<feature type="transmembrane region" description="Helical" evidence="7">
    <location>
        <begin position="188"/>
        <end position="212"/>
    </location>
</feature>
<evidence type="ECO:0000259" key="8">
    <source>
        <dbReference type="PROSITE" id="PS50850"/>
    </source>
</evidence>
<feature type="transmembrane region" description="Helical" evidence="7">
    <location>
        <begin position="224"/>
        <end position="241"/>
    </location>
</feature>
<dbReference type="InterPro" id="IPR036259">
    <property type="entry name" value="MFS_trans_sf"/>
</dbReference>
<feature type="transmembrane region" description="Helical" evidence="7">
    <location>
        <begin position="129"/>
        <end position="150"/>
    </location>
</feature>
<keyword evidence="2" id="KW-0813">Transport</keyword>
<feature type="transmembrane region" description="Helical" evidence="7">
    <location>
        <begin position="497"/>
        <end position="517"/>
    </location>
</feature>
<comment type="subcellular location">
    <subcellularLocation>
        <location evidence="1">Cell membrane</location>
        <topology evidence="1">Multi-pass membrane protein</topology>
    </subcellularLocation>
</comment>
<feature type="domain" description="Major facilitator superfamily (MFS) profile" evidence="8">
    <location>
        <begin position="38"/>
        <end position="524"/>
    </location>
</feature>
<evidence type="ECO:0000256" key="4">
    <source>
        <dbReference type="ARBA" id="ARBA00022692"/>
    </source>
</evidence>
<dbReference type="AlphaFoldDB" id="A0A9W6G6J0"/>